<dbReference type="EMBL" id="JAOB01000010">
    <property type="protein sequence ID" value="EUA75249.1"/>
    <property type="molecule type" value="Genomic_DNA"/>
</dbReference>
<dbReference type="PATRIC" id="fig|1299334.3.peg.650"/>
<accession>X8E3R8</accession>
<protein>
    <submittedName>
        <fullName evidence="1">Enoyl-(Acyl carrier ) reductase family protein</fullName>
    </submittedName>
</protein>
<name>X8E3R8_MYCXE</name>
<evidence type="ECO:0000313" key="1">
    <source>
        <dbReference type="EMBL" id="EUA75249.1"/>
    </source>
</evidence>
<dbReference type="Pfam" id="PF13561">
    <property type="entry name" value="adh_short_C2"/>
    <property type="match status" value="1"/>
</dbReference>
<sequence>MNAIHPTNCNTDMLHSPPMYRAFRPDLANPTREDAELSFPVIQAMPIPYVEPEDISEAVVFLASDAARYITGQQLRVDAGGFLKVKPWSGCDGAVGVGGGAARHPAPHLCVDGADEGGRRPAIQGHRHWRVHVRVLAVARTGGRRGRDGCLAT</sequence>
<organism evidence="1">
    <name type="scientific">Mycobacterium xenopi 4042</name>
    <dbReference type="NCBI Taxonomy" id="1299334"/>
    <lineage>
        <taxon>Bacteria</taxon>
        <taxon>Bacillati</taxon>
        <taxon>Actinomycetota</taxon>
        <taxon>Actinomycetes</taxon>
        <taxon>Mycobacteriales</taxon>
        <taxon>Mycobacteriaceae</taxon>
        <taxon>Mycobacterium</taxon>
    </lineage>
</organism>
<dbReference type="SUPFAM" id="SSF51735">
    <property type="entry name" value="NAD(P)-binding Rossmann-fold domains"/>
    <property type="match status" value="1"/>
</dbReference>
<proteinExistence type="predicted"/>
<dbReference type="InterPro" id="IPR002347">
    <property type="entry name" value="SDR_fam"/>
</dbReference>
<dbReference type="AlphaFoldDB" id="X8E3R8"/>
<reference evidence="1" key="1">
    <citation type="submission" date="2014-01" db="EMBL/GenBank/DDBJ databases">
        <authorList>
            <person name="Brown-Elliot B."/>
            <person name="Wallace R."/>
            <person name="Lenaerts A."/>
            <person name="Ordway D."/>
            <person name="DeGroote M.A."/>
            <person name="Parker T."/>
            <person name="Sizemore C."/>
            <person name="Tallon L.J."/>
            <person name="Sadzewicz L.K."/>
            <person name="Sengamalay N."/>
            <person name="Fraser C.M."/>
            <person name="Hine E."/>
            <person name="Shefchek K.A."/>
            <person name="Das S.P."/>
            <person name="Tettelin H."/>
        </authorList>
    </citation>
    <scope>NUCLEOTIDE SEQUENCE [LARGE SCALE GENOMIC DNA]</scope>
    <source>
        <strain evidence="1">4042</strain>
    </source>
</reference>
<gene>
    <name evidence="1" type="ORF">I553_3141</name>
</gene>
<dbReference type="InterPro" id="IPR036291">
    <property type="entry name" value="NAD(P)-bd_dom_sf"/>
</dbReference>
<comment type="caution">
    <text evidence="1">The sequence shown here is derived from an EMBL/GenBank/DDBJ whole genome shotgun (WGS) entry which is preliminary data.</text>
</comment>
<dbReference type="Gene3D" id="3.40.50.720">
    <property type="entry name" value="NAD(P)-binding Rossmann-like Domain"/>
    <property type="match status" value="1"/>
</dbReference>